<sequence length="294" mass="33501">MKSRWLVNVLLLLIVLGVGAFIKFRPQQEIVKATSYEVSSLKLSSFNNVSVEFPTKAPIAFEKVDGYWYIAKPYKARADQMLVMRILSLVAAKSAQKFPATDLAQFGLDQPKLKLKFDDAEFVFGTFNPVTSEQYVAHDNHVYLLPVSYAESAQSPLEEYLDKTPFKPTEQKKIVGFDLSHLEQWEEVRLNVDLIDGKWTASPAKAKPTQKEMNEWFDSLWRNISVQRVTSYTPDRKVAYPSFEVKLSDGHKVHFDKIQESPELLLGRPDEGMMYHVPPDIGFSLLNPPVNLGK</sequence>
<dbReference type="InterPro" id="IPR025641">
    <property type="entry name" value="DUF4340"/>
</dbReference>
<dbReference type="Proteomes" id="UP000056322">
    <property type="component" value="Chromosome 1"/>
</dbReference>
<evidence type="ECO:0000259" key="1">
    <source>
        <dbReference type="Pfam" id="PF14238"/>
    </source>
</evidence>
<name>A0A0B7IYF3_9PROT</name>
<dbReference type="KEGG" id="mbac:BN1209_0412"/>
<dbReference type="OrthoDB" id="8534137at2"/>
<dbReference type="EMBL" id="LN794158">
    <property type="protein sequence ID" value="CEN55461.1"/>
    <property type="molecule type" value="Genomic_DNA"/>
</dbReference>
<feature type="domain" description="DUF4340" evidence="1">
    <location>
        <begin position="68"/>
        <end position="239"/>
    </location>
</feature>
<accession>A0A0B7IYF3</accession>
<organism evidence="2 3">
    <name type="scientific">Candidatus Methylopumilus turicensis</name>
    <dbReference type="NCBI Taxonomy" id="1581680"/>
    <lineage>
        <taxon>Bacteria</taxon>
        <taxon>Pseudomonadati</taxon>
        <taxon>Pseudomonadota</taxon>
        <taxon>Betaproteobacteria</taxon>
        <taxon>Nitrosomonadales</taxon>
        <taxon>Methylophilaceae</taxon>
        <taxon>Candidatus Methylopumilus</taxon>
    </lineage>
</organism>
<keyword evidence="3" id="KW-1185">Reference proteome</keyword>
<protein>
    <recommendedName>
        <fullName evidence="1">DUF4340 domain-containing protein</fullName>
    </recommendedName>
</protein>
<proteinExistence type="predicted"/>
<gene>
    <name evidence="2" type="ORF">BN1209_0412</name>
</gene>
<dbReference type="STRING" id="1581680.BN1209_0412"/>
<evidence type="ECO:0000313" key="2">
    <source>
        <dbReference type="EMBL" id="CEN55461.1"/>
    </source>
</evidence>
<dbReference type="Pfam" id="PF14238">
    <property type="entry name" value="DUF4340"/>
    <property type="match status" value="1"/>
</dbReference>
<reference evidence="3" key="1">
    <citation type="submission" date="2014-12" db="EMBL/GenBank/DDBJ databases">
        <authorList>
            <person name="Salcher M.M."/>
        </authorList>
    </citation>
    <scope>NUCLEOTIDE SEQUENCE [LARGE SCALE GENOMIC DNA]</scope>
    <source>
        <strain evidence="3">MMS-10A-171</strain>
    </source>
</reference>
<dbReference type="RefSeq" id="WP_045750729.1">
    <property type="nucleotide sequence ID" value="NZ_LN794158.1"/>
</dbReference>
<dbReference type="AlphaFoldDB" id="A0A0B7IYF3"/>
<dbReference type="HOGENOM" id="CLU_082698_0_0_4"/>
<evidence type="ECO:0000313" key="3">
    <source>
        <dbReference type="Proteomes" id="UP000056322"/>
    </source>
</evidence>